<dbReference type="KEGG" id="goe:100905327"/>
<evidence type="ECO:0000256" key="8">
    <source>
        <dbReference type="ARBA" id="ARBA00023228"/>
    </source>
</evidence>
<evidence type="ECO:0000256" key="2">
    <source>
        <dbReference type="ARBA" id="ARBA00009901"/>
    </source>
</evidence>
<dbReference type="AlphaFoldDB" id="A0AAJ6QRN4"/>
<evidence type="ECO:0000256" key="1">
    <source>
        <dbReference type="ARBA" id="ARBA00004155"/>
    </source>
</evidence>
<reference evidence="13" key="1">
    <citation type="submission" date="2025-08" db="UniProtKB">
        <authorList>
            <consortium name="RefSeq"/>
        </authorList>
    </citation>
    <scope>IDENTIFICATION</scope>
</reference>
<keyword evidence="3" id="KW-0813">Transport</keyword>
<organism evidence="12 13">
    <name type="scientific">Galendromus occidentalis</name>
    <name type="common">western predatory mite</name>
    <dbReference type="NCBI Taxonomy" id="34638"/>
    <lineage>
        <taxon>Eukaryota</taxon>
        <taxon>Metazoa</taxon>
        <taxon>Ecdysozoa</taxon>
        <taxon>Arthropoda</taxon>
        <taxon>Chelicerata</taxon>
        <taxon>Arachnida</taxon>
        <taxon>Acari</taxon>
        <taxon>Parasitiformes</taxon>
        <taxon>Mesostigmata</taxon>
        <taxon>Gamasina</taxon>
        <taxon>Phytoseioidea</taxon>
        <taxon>Phytoseiidae</taxon>
        <taxon>Typhlodrominae</taxon>
        <taxon>Galendromus</taxon>
    </lineage>
</organism>
<dbReference type="GO" id="GO:0031419">
    <property type="term" value="F:cobalamin binding"/>
    <property type="evidence" value="ECO:0007669"/>
    <property type="project" value="UniProtKB-KW"/>
</dbReference>
<keyword evidence="5 11" id="KW-0812">Transmembrane</keyword>
<dbReference type="GeneID" id="100905327"/>
<name>A0AAJ6QRN4_9ACAR</name>
<evidence type="ECO:0000313" key="12">
    <source>
        <dbReference type="Proteomes" id="UP000694867"/>
    </source>
</evidence>
<feature type="transmembrane region" description="Helical" evidence="11">
    <location>
        <begin position="369"/>
        <end position="394"/>
    </location>
</feature>
<evidence type="ECO:0000256" key="10">
    <source>
        <dbReference type="SAM" id="Coils"/>
    </source>
</evidence>
<dbReference type="GO" id="GO:0005765">
    <property type="term" value="C:lysosomal membrane"/>
    <property type="evidence" value="ECO:0007669"/>
    <property type="project" value="UniProtKB-SubCell"/>
</dbReference>
<proteinExistence type="inferred from homology"/>
<evidence type="ECO:0000256" key="3">
    <source>
        <dbReference type="ARBA" id="ARBA00022448"/>
    </source>
</evidence>
<keyword evidence="9" id="KW-0170">Cobalt</keyword>
<keyword evidence="6 11" id="KW-1133">Transmembrane helix</keyword>
<evidence type="ECO:0000313" key="13">
    <source>
        <dbReference type="RefSeq" id="XP_003741603.1"/>
    </source>
</evidence>
<evidence type="ECO:0000256" key="11">
    <source>
        <dbReference type="SAM" id="Phobius"/>
    </source>
</evidence>
<dbReference type="Proteomes" id="UP000694867">
    <property type="component" value="Unplaced"/>
</dbReference>
<feature type="coiled-coil region" evidence="10">
    <location>
        <begin position="225"/>
        <end position="252"/>
    </location>
</feature>
<dbReference type="InterPro" id="IPR050854">
    <property type="entry name" value="LMBD1_LysCbl_Transport"/>
</dbReference>
<evidence type="ECO:0000256" key="7">
    <source>
        <dbReference type="ARBA" id="ARBA00023136"/>
    </source>
</evidence>
<keyword evidence="8" id="KW-0458">Lysosome</keyword>
<feature type="transmembrane region" description="Helical" evidence="11">
    <location>
        <begin position="479"/>
        <end position="498"/>
    </location>
</feature>
<comment type="subcellular location">
    <subcellularLocation>
        <location evidence="1">Lysosome membrane</location>
        <topology evidence="1">Multi-pass membrane protein</topology>
    </subcellularLocation>
</comment>
<feature type="transmembrane region" description="Helical" evidence="11">
    <location>
        <begin position="303"/>
        <end position="322"/>
    </location>
</feature>
<evidence type="ECO:0000256" key="5">
    <source>
        <dbReference type="ARBA" id="ARBA00022692"/>
    </source>
</evidence>
<dbReference type="GO" id="GO:0072665">
    <property type="term" value="P:protein localization to vacuole"/>
    <property type="evidence" value="ECO:0007669"/>
    <property type="project" value="TreeGrafter"/>
</dbReference>
<keyword evidence="4" id="KW-0846">Cobalamin</keyword>
<sequence length="519" mass="59454">MAHHWTLIVLFSGYLPLALTILFTVSFAWFYTRRYASETQHSCLSLITVISGLSFSLLTCLLIPIDVFFASYAKLHNGTFADWAKNGTLLQDVEDTLEGTYFAFYSIVLIYLFLILPFVYFYSEYQTDPILESSFAQSFRRAILYTSVFPLALGVMLTMGAIIPMRQNSHNATDWDWIRHELVDNKGQDAFGFAFSILSALGVCTLILYLGLGMMAFPLSLIRGFASAAKERVNLREQQENLKARIAVLKGRIQMRNASQEDYQILAELTEEEAQLLRHERYVAEFQATWTYRLRRMIRPVQMIFGFMGLSLSLLVVVSLLLSNVDKVTNSDANSGYVLKLATLPNPIDYILLECQKFLSLDYVFFGSLISYLVVCCIFSIQRFGIWCCCFKAYSIRRGRTLPQALIMMCGILILCVFGLNILIYAISPQYTTFGSQHYILNDTIRPCDFDAPPHECIQTRATSLLNRFNYRMAVFGFGYYWLSWLFILVSVGGYFVFQFRSRISVAGQRDEEEDDLME</sequence>
<evidence type="ECO:0000256" key="4">
    <source>
        <dbReference type="ARBA" id="ARBA00022628"/>
    </source>
</evidence>
<accession>A0AAJ6QRN4</accession>
<dbReference type="Pfam" id="PF04791">
    <property type="entry name" value="LMBR1"/>
    <property type="match status" value="1"/>
</dbReference>
<feature type="transmembrane region" description="Helical" evidence="11">
    <location>
        <begin position="102"/>
        <end position="122"/>
    </location>
</feature>
<keyword evidence="7 11" id="KW-0472">Membrane</keyword>
<feature type="transmembrane region" description="Helical" evidence="11">
    <location>
        <begin position="43"/>
        <end position="65"/>
    </location>
</feature>
<evidence type="ECO:0000256" key="6">
    <source>
        <dbReference type="ARBA" id="ARBA00022989"/>
    </source>
</evidence>
<dbReference type="PANTHER" id="PTHR16130">
    <property type="entry name" value="LYSOSOMAL COBALAMIN TRANSPORTER-RELATED"/>
    <property type="match status" value="1"/>
</dbReference>
<evidence type="ECO:0000256" key="9">
    <source>
        <dbReference type="ARBA" id="ARBA00023285"/>
    </source>
</evidence>
<gene>
    <name evidence="13" type="primary">LOC100905327</name>
</gene>
<feature type="transmembrane region" description="Helical" evidence="11">
    <location>
        <begin position="406"/>
        <end position="427"/>
    </location>
</feature>
<comment type="similarity">
    <text evidence="2">Belongs to the LIMR family. LMBRD1 subfamily.</text>
</comment>
<feature type="transmembrane region" description="Helical" evidence="11">
    <location>
        <begin position="142"/>
        <end position="163"/>
    </location>
</feature>
<keyword evidence="10" id="KW-0175">Coiled coil</keyword>
<dbReference type="RefSeq" id="XP_003741603.1">
    <property type="nucleotide sequence ID" value="XM_003741555.1"/>
</dbReference>
<keyword evidence="12" id="KW-1185">Reference proteome</keyword>
<dbReference type="PANTHER" id="PTHR16130:SF2">
    <property type="entry name" value="LYSOSOMAL COBALAMIN TRANSPORT ESCORT PROTEIN LMBD1"/>
    <property type="match status" value="1"/>
</dbReference>
<dbReference type="InterPro" id="IPR006876">
    <property type="entry name" value="LMBR1-like_membr_prot"/>
</dbReference>
<feature type="transmembrane region" description="Helical" evidence="11">
    <location>
        <begin position="190"/>
        <end position="212"/>
    </location>
</feature>
<feature type="transmembrane region" description="Helical" evidence="11">
    <location>
        <begin position="6"/>
        <end position="31"/>
    </location>
</feature>
<protein>
    <submittedName>
        <fullName evidence="13">Probable lysosomal cobalamin transporter</fullName>
    </submittedName>
</protein>